<keyword evidence="1" id="KW-0732">Signal</keyword>
<dbReference type="NCBIfam" id="TIGR01409">
    <property type="entry name" value="TAT_signal_seq"/>
    <property type="match status" value="1"/>
</dbReference>
<name>A0A3N1Y670_9GAMM</name>
<dbReference type="GO" id="GO:0043177">
    <property type="term" value="F:organic acid binding"/>
    <property type="evidence" value="ECO:0007669"/>
    <property type="project" value="InterPro"/>
</dbReference>
<dbReference type="GO" id="GO:0055085">
    <property type="term" value="P:transmembrane transport"/>
    <property type="evidence" value="ECO:0007669"/>
    <property type="project" value="InterPro"/>
</dbReference>
<keyword evidence="3" id="KW-0479">Metal-binding</keyword>
<dbReference type="PIRSF" id="PIRSF039026">
    <property type="entry name" value="SiaP"/>
    <property type="match status" value="1"/>
</dbReference>
<dbReference type="GO" id="GO:0046872">
    <property type="term" value="F:metal ion binding"/>
    <property type="evidence" value="ECO:0007669"/>
    <property type="project" value="UniProtKB-KW"/>
</dbReference>
<keyword evidence="5" id="KW-1185">Reference proteome</keyword>
<dbReference type="InterPro" id="IPR038404">
    <property type="entry name" value="TRAP_DctP_sf"/>
</dbReference>
<dbReference type="GO" id="GO:0031317">
    <property type="term" value="C:tripartite ATP-independent periplasmic transporter complex"/>
    <property type="evidence" value="ECO:0007669"/>
    <property type="project" value="InterPro"/>
</dbReference>
<dbReference type="Proteomes" id="UP000276634">
    <property type="component" value="Unassembled WGS sequence"/>
</dbReference>
<organism evidence="4 5">
    <name type="scientific">Inmirania thermothiophila</name>
    <dbReference type="NCBI Taxonomy" id="1750597"/>
    <lineage>
        <taxon>Bacteria</taxon>
        <taxon>Pseudomonadati</taxon>
        <taxon>Pseudomonadota</taxon>
        <taxon>Gammaproteobacteria</taxon>
        <taxon>Chromatiales</taxon>
        <taxon>Ectothiorhodospiraceae</taxon>
        <taxon>Inmirania</taxon>
    </lineage>
</organism>
<dbReference type="EMBL" id="RJVI01000001">
    <property type="protein sequence ID" value="ROR34303.1"/>
    <property type="molecule type" value="Genomic_DNA"/>
</dbReference>
<dbReference type="InterPro" id="IPR018389">
    <property type="entry name" value="DctP_fam"/>
</dbReference>
<dbReference type="InterPro" id="IPR019546">
    <property type="entry name" value="TAT_signal_bac_arc"/>
</dbReference>
<feature type="binding site" evidence="3">
    <location>
        <position position="218"/>
    </location>
    <ligand>
        <name>Na(+)</name>
        <dbReference type="ChEBI" id="CHEBI:29101"/>
    </ligand>
</feature>
<evidence type="ECO:0000256" key="3">
    <source>
        <dbReference type="PIRSR" id="PIRSR039026-2"/>
    </source>
</evidence>
<evidence type="ECO:0000313" key="4">
    <source>
        <dbReference type="EMBL" id="ROR34303.1"/>
    </source>
</evidence>
<comment type="caution">
    <text evidence="4">The sequence shown here is derived from an EMBL/GenBank/DDBJ whole genome shotgun (WGS) entry which is preliminary data.</text>
</comment>
<dbReference type="Pfam" id="PF03480">
    <property type="entry name" value="DctP"/>
    <property type="match status" value="1"/>
</dbReference>
<dbReference type="PROSITE" id="PS51318">
    <property type="entry name" value="TAT"/>
    <property type="match status" value="1"/>
</dbReference>
<feature type="binding site" evidence="3">
    <location>
        <position position="243"/>
    </location>
    <ligand>
        <name>substrate</name>
    </ligand>
</feature>
<gene>
    <name evidence="4" type="ORF">EDC57_0199</name>
</gene>
<feature type="binding site" evidence="3">
    <location>
        <position position="217"/>
    </location>
    <ligand>
        <name>substrate</name>
    </ligand>
</feature>
<proteinExistence type="predicted"/>
<protein>
    <submittedName>
        <fullName evidence="4">Secreted protein</fullName>
    </submittedName>
</protein>
<evidence type="ECO:0000313" key="5">
    <source>
        <dbReference type="Proteomes" id="UP000276634"/>
    </source>
</evidence>
<dbReference type="Gene3D" id="3.40.190.170">
    <property type="entry name" value="Bacterial extracellular solute-binding protein, family 7"/>
    <property type="match status" value="1"/>
</dbReference>
<accession>A0A3N1Y670</accession>
<dbReference type="InterPro" id="IPR041722">
    <property type="entry name" value="TakP/all3028"/>
</dbReference>
<dbReference type="InterPro" id="IPR026289">
    <property type="entry name" value="SBP_TakP-like"/>
</dbReference>
<feature type="binding site" evidence="2">
    <location>
        <position position="180"/>
    </location>
    <ligand>
        <name>substrate</name>
    </ligand>
</feature>
<dbReference type="CDD" id="cd13682">
    <property type="entry name" value="PBP2_TRAP_alpha-ketoacid"/>
    <property type="match status" value="1"/>
</dbReference>
<dbReference type="InterPro" id="IPR006311">
    <property type="entry name" value="TAT_signal"/>
</dbReference>
<dbReference type="PANTHER" id="PTHR33376:SF5">
    <property type="entry name" value="EXTRACYTOPLASMIC SOLUTE RECEPTOR PROTEIN"/>
    <property type="match status" value="1"/>
</dbReference>
<dbReference type="GO" id="GO:0015849">
    <property type="term" value="P:organic acid transport"/>
    <property type="evidence" value="ECO:0007669"/>
    <property type="project" value="InterPro"/>
</dbReference>
<sequence>MTMKRRDFIKKVGAGTVAAGAAITGAPAVHAAKRVRWRMATSWPKALDTIYGGAQTVADRVKAMSGGRFEIIPYAGGELVGGLEVFDAVSRGTVEAGHTASYYYIGKHPAFQFDTTVPFGLNYRQQNAWLYNGGGLELMRKLYAEFNIINFPAGNTGVQMGGWFRREVNTVDDLRGLKMRIPGFGGKVMARLGVTVQVLAGGDIYPALERGVIDATEWVGPYDDEKLGFYKVAKYYYYPGWWEPAPTLSVYVNTKAWEGLPKEYQEMLVTACAQANLDMQVDYDAKNPAALKRLLDKGVQLRPYSKEILAAAKREADGLLEELAGKDARFKEILENWNKFRADSNRWFSTAELGFGEFLFRQG</sequence>
<evidence type="ECO:0000256" key="1">
    <source>
        <dbReference type="ARBA" id="ARBA00022729"/>
    </source>
</evidence>
<dbReference type="NCBIfam" id="NF037995">
    <property type="entry name" value="TRAP_S1"/>
    <property type="match status" value="1"/>
</dbReference>
<dbReference type="Gene3D" id="3.40.190.10">
    <property type="entry name" value="Periplasmic binding protein-like II"/>
    <property type="match status" value="1"/>
</dbReference>
<dbReference type="AlphaFoldDB" id="A0A3N1Y670"/>
<evidence type="ECO:0000256" key="2">
    <source>
        <dbReference type="PIRSR" id="PIRSR039026-1"/>
    </source>
</evidence>
<reference evidence="4 5" key="1">
    <citation type="submission" date="2018-11" db="EMBL/GenBank/DDBJ databases">
        <title>Genomic Encyclopedia of Type Strains, Phase IV (KMG-IV): sequencing the most valuable type-strain genomes for metagenomic binning, comparative biology and taxonomic classification.</title>
        <authorList>
            <person name="Goeker M."/>
        </authorList>
    </citation>
    <scope>NUCLEOTIDE SEQUENCE [LARGE SCALE GENOMIC DNA]</scope>
    <source>
        <strain evidence="4 5">DSM 100275</strain>
    </source>
</reference>
<feature type="binding site" evidence="2">
    <location>
        <position position="159"/>
    </location>
    <ligand>
        <name>substrate</name>
    </ligand>
</feature>
<dbReference type="PANTHER" id="PTHR33376">
    <property type="match status" value="1"/>
</dbReference>